<dbReference type="InterPro" id="IPR011965">
    <property type="entry name" value="PaaX_trns_reg"/>
</dbReference>
<evidence type="ECO:0000313" key="4">
    <source>
        <dbReference type="EMBL" id="BAJ76566.1"/>
    </source>
</evidence>
<dbReference type="Pfam" id="PF20803">
    <property type="entry name" value="PaaX_M"/>
    <property type="match status" value="1"/>
</dbReference>
<accession>E8NG95</accession>
<feature type="domain" description="Transcriptional repressor PaaX-like C-terminal" evidence="2">
    <location>
        <begin position="170"/>
        <end position="250"/>
    </location>
</feature>
<dbReference type="Gene3D" id="3.30.70.2650">
    <property type="match status" value="1"/>
</dbReference>
<dbReference type="InterPro" id="IPR048846">
    <property type="entry name" value="PaaX-like_central"/>
</dbReference>
<dbReference type="Proteomes" id="UP000008975">
    <property type="component" value="Chromosome"/>
</dbReference>
<dbReference type="PIRSF" id="PIRSF020623">
    <property type="entry name" value="PaaX"/>
    <property type="match status" value="1"/>
</dbReference>
<dbReference type="SUPFAM" id="SSF46785">
    <property type="entry name" value="Winged helix' DNA-binding domain"/>
    <property type="match status" value="1"/>
</dbReference>
<sequence length="278" mass="30967">MRPRSLVFTLFGDYFRYCGAGEVPLRGLSDVLQLFDIEPATTRVVMSRLRAEGWFETRRDGRLTTYLLSPKAWELLDEGRERIFRHVSGEWGGEWTLIATRAGDRSARDEVRKHLTWLGFGQLQPAIWIAPGDRAAAARELMDANGVGSDVFLSRTGDLARDRSIAARGWDLPALDAHYGAFVAQHDTPTTEETDAALIARVRLTDDYRRFPFTDPDLPATLLPEGWNAPRAHAVFVRRHGELRTGATAAIERLTGMTVSGAHRAFLEGGAVGYTRGE</sequence>
<proteinExistence type="predicted"/>
<dbReference type="Gene3D" id="1.20.58.1460">
    <property type="match status" value="1"/>
</dbReference>
<dbReference type="RefSeq" id="WP_013586688.1">
    <property type="nucleotide sequence ID" value="NC_015125.1"/>
</dbReference>
<feature type="domain" description="Transcriptional repressor PaaX-like central Cas2-like" evidence="3">
    <location>
        <begin position="90"/>
        <end position="156"/>
    </location>
</feature>
<dbReference type="PANTHER" id="PTHR30319:SF1">
    <property type="entry name" value="TRANSCRIPTIONAL REPRESSOR PAAX"/>
    <property type="match status" value="1"/>
</dbReference>
<dbReference type="EMBL" id="AP012052">
    <property type="protein sequence ID" value="BAJ76566.1"/>
    <property type="molecule type" value="Genomic_DNA"/>
</dbReference>
<evidence type="ECO:0000313" key="5">
    <source>
        <dbReference type="Proteomes" id="UP000008975"/>
    </source>
</evidence>
<organism evidence="4 5">
    <name type="scientific">Microbacterium testaceum (strain StLB037)</name>
    <dbReference type="NCBI Taxonomy" id="979556"/>
    <lineage>
        <taxon>Bacteria</taxon>
        <taxon>Bacillati</taxon>
        <taxon>Actinomycetota</taxon>
        <taxon>Actinomycetes</taxon>
        <taxon>Micrococcales</taxon>
        <taxon>Microbacteriaceae</taxon>
        <taxon>Microbacterium</taxon>
    </lineage>
</organism>
<dbReference type="InterPro" id="IPR036390">
    <property type="entry name" value="WH_DNA-bd_sf"/>
</dbReference>
<name>E8NG95_MICTS</name>
<dbReference type="Pfam" id="PF08223">
    <property type="entry name" value="PaaX_C"/>
    <property type="match status" value="1"/>
</dbReference>
<feature type="domain" description="Transcriptional repressor PaaX-like N-terminal" evidence="1">
    <location>
        <begin position="2"/>
        <end position="71"/>
    </location>
</feature>
<dbReference type="GO" id="GO:0006351">
    <property type="term" value="P:DNA-templated transcription"/>
    <property type="evidence" value="ECO:0007669"/>
    <property type="project" value="InterPro"/>
</dbReference>
<evidence type="ECO:0000259" key="2">
    <source>
        <dbReference type="Pfam" id="PF08223"/>
    </source>
</evidence>
<dbReference type="eggNOG" id="COG3327">
    <property type="taxonomic scope" value="Bacteria"/>
</dbReference>
<dbReference type="InterPro" id="IPR036388">
    <property type="entry name" value="WH-like_DNA-bd_sf"/>
</dbReference>
<dbReference type="KEGG" id="mts:MTES_3602"/>
<dbReference type="Gene3D" id="1.10.10.10">
    <property type="entry name" value="Winged helix-like DNA-binding domain superfamily/Winged helix DNA-binding domain"/>
    <property type="match status" value="1"/>
</dbReference>
<dbReference type="OrthoDB" id="2270427at2"/>
<protein>
    <submittedName>
        <fullName evidence="4">Phenylacetic acid-responsive transcriptional repressor</fullName>
    </submittedName>
</protein>
<dbReference type="InterPro" id="IPR012906">
    <property type="entry name" value="PaaX-like_N"/>
</dbReference>
<evidence type="ECO:0000259" key="3">
    <source>
        <dbReference type="Pfam" id="PF20803"/>
    </source>
</evidence>
<dbReference type="AlphaFoldDB" id="E8NG95"/>
<reference evidence="4 5" key="1">
    <citation type="journal article" date="2011" name="J. Bacteriol.">
        <title>Genome sequence of Microbacterium testaceum StLB037, an N-acylhomoserine lactone-degrading bacterium isolated from potato leaves.</title>
        <authorList>
            <person name="Morohoshi T."/>
            <person name="Wang W.-Z."/>
            <person name="Someya N."/>
            <person name="Ikeda T."/>
        </authorList>
    </citation>
    <scope>NUCLEOTIDE SEQUENCE [LARGE SCALE GENOMIC DNA]</scope>
    <source>
        <strain evidence="4 5">StLB037</strain>
    </source>
</reference>
<dbReference type="PANTHER" id="PTHR30319">
    <property type="entry name" value="PHENYLACETIC ACID REGULATOR-RELATED TRANSCRIPTIONAL REPRESSOR"/>
    <property type="match status" value="1"/>
</dbReference>
<dbReference type="InterPro" id="IPR013225">
    <property type="entry name" value="PaaX_C"/>
</dbReference>
<dbReference type="HOGENOM" id="CLU_067515_2_0_11"/>
<dbReference type="Pfam" id="PF07848">
    <property type="entry name" value="PaaX"/>
    <property type="match status" value="1"/>
</dbReference>
<gene>
    <name evidence="4" type="ordered locus">MTES_3602</name>
</gene>
<evidence type="ECO:0000259" key="1">
    <source>
        <dbReference type="Pfam" id="PF07848"/>
    </source>
</evidence>
<dbReference type="STRING" id="979556.MTES_3602"/>
<reference key="2">
    <citation type="submission" date="2011-02" db="EMBL/GenBank/DDBJ databases">
        <title>Genome sequence of Microbacterium testaceum StLB037.</title>
        <authorList>
            <person name="Morohoshi T."/>
            <person name="Wang W.Z."/>
            <person name="Someya N."/>
            <person name="Ikeda T."/>
        </authorList>
    </citation>
    <scope>NUCLEOTIDE SEQUENCE</scope>
    <source>
        <strain>StLB037</strain>
    </source>
</reference>